<evidence type="ECO:0000313" key="3">
    <source>
        <dbReference type="Proteomes" id="UP000799302"/>
    </source>
</evidence>
<dbReference type="Proteomes" id="UP000799302">
    <property type="component" value="Unassembled WGS sequence"/>
</dbReference>
<reference evidence="2" key="1">
    <citation type="journal article" date="2020" name="Stud. Mycol.">
        <title>101 Dothideomycetes genomes: a test case for predicting lifestyles and emergence of pathogens.</title>
        <authorList>
            <person name="Haridas S."/>
            <person name="Albert R."/>
            <person name="Binder M."/>
            <person name="Bloem J."/>
            <person name="Labutti K."/>
            <person name="Salamov A."/>
            <person name="Andreopoulos B."/>
            <person name="Baker S."/>
            <person name="Barry K."/>
            <person name="Bills G."/>
            <person name="Bluhm B."/>
            <person name="Cannon C."/>
            <person name="Castanera R."/>
            <person name="Culley D."/>
            <person name="Daum C."/>
            <person name="Ezra D."/>
            <person name="Gonzalez J."/>
            <person name="Henrissat B."/>
            <person name="Kuo A."/>
            <person name="Liang C."/>
            <person name="Lipzen A."/>
            <person name="Lutzoni F."/>
            <person name="Magnuson J."/>
            <person name="Mondo S."/>
            <person name="Nolan M."/>
            <person name="Ohm R."/>
            <person name="Pangilinan J."/>
            <person name="Park H.-J."/>
            <person name="Ramirez L."/>
            <person name="Alfaro M."/>
            <person name="Sun H."/>
            <person name="Tritt A."/>
            <person name="Yoshinaga Y."/>
            <person name="Zwiers L.-H."/>
            <person name="Turgeon B."/>
            <person name="Goodwin S."/>
            <person name="Spatafora J."/>
            <person name="Crous P."/>
            <person name="Grigoriev I."/>
        </authorList>
    </citation>
    <scope>NUCLEOTIDE SEQUENCE</scope>
    <source>
        <strain evidence="2">CBS 115976</strain>
    </source>
</reference>
<organism evidence="2 3">
    <name type="scientific">Microthyrium microscopicum</name>
    <dbReference type="NCBI Taxonomy" id="703497"/>
    <lineage>
        <taxon>Eukaryota</taxon>
        <taxon>Fungi</taxon>
        <taxon>Dikarya</taxon>
        <taxon>Ascomycota</taxon>
        <taxon>Pezizomycotina</taxon>
        <taxon>Dothideomycetes</taxon>
        <taxon>Dothideomycetes incertae sedis</taxon>
        <taxon>Microthyriales</taxon>
        <taxon>Microthyriaceae</taxon>
        <taxon>Microthyrium</taxon>
    </lineage>
</organism>
<evidence type="ECO:0000256" key="1">
    <source>
        <dbReference type="SAM" id="SignalP"/>
    </source>
</evidence>
<dbReference type="EMBL" id="MU004232">
    <property type="protein sequence ID" value="KAF2671908.1"/>
    <property type="molecule type" value="Genomic_DNA"/>
</dbReference>
<accession>A0A6A6ULE6</accession>
<feature type="chain" id="PRO_5025694923" evidence="1">
    <location>
        <begin position="20"/>
        <end position="108"/>
    </location>
</feature>
<name>A0A6A6ULE6_9PEZI</name>
<proteinExistence type="predicted"/>
<keyword evidence="1" id="KW-0732">Signal</keyword>
<gene>
    <name evidence="2" type="ORF">BT63DRAFT_452411</name>
</gene>
<keyword evidence="3" id="KW-1185">Reference proteome</keyword>
<evidence type="ECO:0000313" key="2">
    <source>
        <dbReference type="EMBL" id="KAF2671908.1"/>
    </source>
</evidence>
<feature type="signal peptide" evidence="1">
    <location>
        <begin position="1"/>
        <end position="19"/>
    </location>
</feature>
<protein>
    <submittedName>
        <fullName evidence="2">Uncharacterized protein</fullName>
    </submittedName>
</protein>
<dbReference type="AlphaFoldDB" id="A0A6A6ULE6"/>
<sequence length="108" mass="11927">MQLPSTLLIALSAIQVAQAWTFTTNKDSYKSTSDMPCQTVSRSRNDHYTWDGKDSTRDGVSLNCCALLYSDKTCKGSGYANERHCGQYSGTAKEDFRSFAVFCAKSSN</sequence>